<keyword evidence="4" id="KW-0833">Ubl conjugation pathway</keyword>
<dbReference type="Proteomes" id="UP001164746">
    <property type="component" value="Chromosome 15"/>
</dbReference>
<dbReference type="PANTHER" id="PTHR12558:SF9">
    <property type="entry name" value="CELL DIVISION CYCLE PROTEIN 16 HOMOLOG"/>
    <property type="match status" value="1"/>
</dbReference>
<keyword evidence="3" id="KW-0498">Mitosis</keyword>
<keyword evidence="2" id="KW-0677">Repeat</keyword>
<name>A0ABY7G242_MYAAR</name>
<dbReference type="InterPro" id="IPR011990">
    <property type="entry name" value="TPR-like_helical_dom_sf"/>
</dbReference>
<accession>A0ABY7G242</accession>
<sequence>MAGENDNAEGLEFVTQRSVSSFNLSRLRERVKEYIDKHDYESALFWSDKLVTLSNGNVDDVYWYAQCLYLIGQYHRAAHCILRKKLHKNHLCCRYLAAKCHYACKEYQEALNILDFAESTGLPLNRRMSFANQSVHEPEILPSSGKNMQSSINMLRGEIYEAMDNRALAQECYWEALRQDVYCYDAFNLLVNHQMLSAQEEKELLASLPFSTQCPSEEVELVKYLYENKLKKYDKPMEARIPDSLEVLSENLDVIVNLAERHYYNCDFRECYKLTTKILNEDPYNSTCLPIHIAVLVELKKTNSLFYLAHKLVDLYPNKPVSWFAVGCYYLLIDNKDPARRYLSKATALQRTYGPAWLAFGHSFATGNEHDQAMAAYFTAAQLMKGCHLPALYIGLEYGLTNNPKLAEKFFKQALNIAEGDPFVLHEMGVIAYQNEDWGTAEGYFKDALARLQAVEQQPNITEKWEPLLNNLGHTSRKLKKYNEALEYHAQARILDPQNPSTYSSIGYVYALQGDNFQAVDYFHKALSIRRDDAFSTTMLSNLVESLMQDLSPGEDLEDSPVFSTFKYSLDGVGLDSSQDSIIMPPVMRLTSQLDDSSVNESSELESSNLMIEEADNAIRSRHRSIRKAGKKSGALDYIAWSTGKLAMSRLIALIVLVAVINL</sequence>
<evidence type="ECO:0000256" key="4">
    <source>
        <dbReference type="ARBA" id="ARBA00022786"/>
    </source>
</evidence>
<dbReference type="PANTHER" id="PTHR12558">
    <property type="entry name" value="CELL DIVISION CYCLE 16,23,27"/>
    <property type="match status" value="1"/>
</dbReference>
<protein>
    <submittedName>
        <fullName evidence="7">CDC16-like protein</fullName>
    </submittedName>
</protein>
<dbReference type="EMBL" id="CP111026">
    <property type="protein sequence ID" value="WAR27459.1"/>
    <property type="molecule type" value="Genomic_DNA"/>
</dbReference>
<dbReference type="SUPFAM" id="SSF48452">
    <property type="entry name" value="TPR-like"/>
    <property type="match status" value="2"/>
</dbReference>
<dbReference type="Pfam" id="PF13374">
    <property type="entry name" value="TPR_10"/>
    <property type="match status" value="2"/>
</dbReference>
<dbReference type="InterPro" id="IPR019734">
    <property type="entry name" value="TPR_rpt"/>
</dbReference>
<keyword evidence="8" id="KW-1185">Reference proteome</keyword>
<evidence type="ECO:0000256" key="2">
    <source>
        <dbReference type="ARBA" id="ARBA00022737"/>
    </source>
</evidence>
<dbReference type="Gene3D" id="1.25.40.10">
    <property type="entry name" value="Tetratricopeptide repeat domain"/>
    <property type="match status" value="1"/>
</dbReference>
<evidence type="ECO:0000256" key="6">
    <source>
        <dbReference type="ARBA" id="ARBA00023306"/>
    </source>
</evidence>
<evidence type="ECO:0000256" key="1">
    <source>
        <dbReference type="ARBA" id="ARBA00022618"/>
    </source>
</evidence>
<organism evidence="7 8">
    <name type="scientific">Mya arenaria</name>
    <name type="common">Soft-shell clam</name>
    <dbReference type="NCBI Taxonomy" id="6604"/>
    <lineage>
        <taxon>Eukaryota</taxon>
        <taxon>Metazoa</taxon>
        <taxon>Spiralia</taxon>
        <taxon>Lophotrochozoa</taxon>
        <taxon>Mollusca</taxon>
        <taxon>Bivalvia</taxon>
        <taxon>Autobranchia</taxon>
        <taxon>Heteroconchia</taxon>
        <taxon>Euheterodonta</taxon>
        <taxon>Imparidentia</taxon>
        <taxon>Neoheterodontei</taxon>
        <taxon>Myida</taxon>
        <taxon>Myoidea</taxon>
        <taxon>Myidae</taxon>
        <taxon>Mya</taxon>
    </lineage>
</organism>
<dbReference type="Pfam" id="PF12895">
    <property type="entry name" value="ANAPC3"/>
    <property type="match status" value="1"/>
</dbReference>
<reference evidence="7" key="1">
    <citation type="submission" date="2022-11" db="EMBL/GenBank/DDBJ databases">
        <title>Centuries of genome instability and evolution in soft-shell clam transmissible cancer (bioRxiv).</title>
        <authorList>
            <person name="Hart S.F.M."/>
            <person name="Yonemitsu M.A."/>
            <person name="Giersch R.M."/>
            <person name="Beal B.F."/>
            <person name="Arriagada G."/>
            <person name="Davis B.W."/>
            <person name="Ostrander E.A."/>
            <person name="Goff S.P."/>
            <person name="Metzger M.J."/>
        </authorList>
    </citation>
    <scope>NUCLEOTIDE SEQUENCE</scope>
    <source>
        <strain evidence="7">MELC-2E11</strain>
        <tissue evidence="7">Siphon/mantle</tissue>
    </source>
</reference>
<gene>
    <name evidence="7" type="ORF">MAR_013163</name>
</gene>
<evidence type="ECO:0000256" key="3">
    <source>
        <dbReference type="ARBA" id="ARBA00022776"/>
    </source>
</evidence>
<evidence type="ECO:0000313" key="7">
    <source>
        <dbReference type="EMBL" id="WAR27459.1"/>
    </source>
</evidence>
<keyword evidence="5" id="KW-0802">TPR repeat</keyword>
<dbReference type="SMART" id="SM00028">
    <property type="entry name" value="TPR"/>
    <property type="match status" value="8"/>
</dbReference>
<evidence type="ECO:0000313" key="8">
    <source>
        <dbReference type="Proteomes" id="UP001164746"/>
    </source>
</evidence>
<keyword evidence="1" id="KW-0132">Cell division</keyword>
<evidence type="ECO:0000256" key="5">
    <source>
        <dbReference type="ARBA" id="ARBA00022803"/>
    </source>
</evidence>
<proteinExistence type="predicted"/>
<keyword evidence="6" id="KW-0131">Cell cycle</keyword>